<accession>A0ABU4T9Q9</accession>
<name>A0ABU4T9Q9_9PSEU</name>
<gene>
    <name evidence="1" type="ORF">SK803_32250</name>
</gene>
<dbReference type="RefSeq" id="WP_319969925.1">
    <property type="nucleotide sequence ID" value="NZ_JAXAVW010000030.1"/>
</dbReference>
<evidence type="ECO:0000313" key="1">
    <source>
        <dbReference type="EMBL" id="MDX8034912.1"/>
    </source>
</evidence>
<comment type="caution">
    <text evidence="1">The sequence shown here is derived from an EMBL/GenBank/DDBJ whole genome shotgun (WGS) entry which is preliminary data.</text>
</comment>
<proteinExistence type="predicted"/>
<organism evidence="1 2">
    <name type="scientific">Lentzea miocenica</name>
    <dbReference type="NCBI Taxonomy" id="3095431"/>
    <lineage>
        <taxon>Bacteria</taxon>
        <taxon>Bacillati</taxon>
        <taxon>Actinomycetota</taxon>
        <taxon>Actinomycetes</taxon>
        <taxon>Pseudonocardiales</taxon>
        <taxon>Pseudonocardiaceae</taxon>
        <taxon>Lentzea</taxon>
    </lineage>
</organism>
<dbReference type="Proteomes" id="UP001285521">
    <property type="component" value="Unassembled WGS sequence"/>
</dbReference>
<evidence type="ECO:0000313" key="2">
    <source>
        <dbReference type="Proteomes" id="UP001285521"/>
    </source>
</evidence>
<keyword evidence="2" id="KW-1185">Reference proteome</keyword>
<reference evidence="1 2" key="2">
    <citation type="submission" date="2023-11" db="EMBL/GenBank/DDBJ databases">
        <authorList>
            <person name="Lara A.C."/>
            <person name="Chronakova A."/>
        </authorList>
    </citation>
    <scope>NUCLEOTIDE SEQUENCE [LARGE SCALE GENOMIC DNA]</scope>
    <source>
        <strain evidence="1 2">BCCO 10_0856</strain>
    </source>
</reference>
<protein>
    <submittedName>
        <fullName evidence="1">Uncharacterized protein</fullName>
    </submittedName>
</protein>
<dbReference type="EMBL" id="JAXAVW010000030">
    <property type="protein sequence ID" value="MDX8034912.1"/>
    <property type="molecule type" value="Genomic_DNA"/>
</dbReference>
<reference evidence="1 2" key="1">
    <citation type="submission" date="2023-11" db="EMBL/GenBank/DDBJ databases">
        <title>Lentzea sokolovensis, sp. nov., Lentzea kristufkii, sp. nov., and Lentzea miocenensis, sp. nov., rare actinobacteria from Sokolov Coal Basin, Miocene lacustrine sediment, Czech Republic.</title>
        <authorList>
            <person name="Lara A."/>
            <person name="Kotroba L."/>
            <person name="Nouioui I."/>
            <person name="Neumann-Schaal M."/>
            <person name="Mast Y."/>
            <person name="Chronakova A."/>
        </authorList>
    </citation>
    <scope>NUCLEOTIDE SEQUENCE [LARGE SCALE GENOMIC DNA]</scope>
    <source>
        <strain evidence="1 2">BCCO 10_0856</strain>
    </source>
</reference>
<sequence length="44" mass="4753">MTRRTRILVGALAAHRPRRARPAVVHLATNSGGVLVAWYVLSSA</sequence>